<dbReference type="Proteomes" id="UP001209878">
    <property type="component" value="Unassembled WGS sequence"/>
</dbReference>
<feature type="compositionally biased region" description="Polar residues" evidence="1">
    <location>
        <begin position="80"/>
        <end position="98"/>
    </location>
</feature>
<sequence>MDWSHMLTIRTCPLKWRVMWSYVALYAGDKPKREAECLNCNEQSLSIQSIFFHIFCRHAGWRVVGHLLWPKSGQHWRASCSTVGRPSRRNSGLPSSPGRSARHDKRSLVMKQESFGSIVTATDVCCQPCSLLRGLWHTAYHITSNT</sequence>
<reference evidence="2" key="1">
    <citation type="journal article" date="2023" name="Mol. Biol. Evol.">
        <title>Third-Generation Sequencing Reveals the Adaptive Role of the Epigenome in Three Deep-Sea Polychaetes.</title>
        <authorList>
            <person name="Perez M."/>
            <person name="Aroh O."/>
            <person name="Sun Y."/>
            <person name="Lan Y."/>
            <person name="Juniper S.K."/>
            <person name="Young C.R."/>
            <person name="Angers B."/>
            <person name="Qian P.Y."/>
        </authorList>
    </citation>
    <scope>NUCLEOTIDE SEQUENCE</scope>
    <source>
        <strain evidence="2">R07B-5</strain>
    </source>
</reference>
<evidence type="ECO:0000313" key="2">
    <source>
        <dbReference type="EMBL" id="KAK2138926.1"/>
    </source>
</evidence>
<keyword evidence="3" id="KW-1185">Reference proteome</keyword>
<evidence type="ECO:0000313" key="3">
    <source>
        <dbReference type="Proteomes" id="UP001209878"/>
    </source>
</evidence>
<evidence type="ECO:0000256" key="1">
    <source>
        <dbReference type="SAM" id="MobiDB-lite"/>
    </source>
</evidence>
<protein>
    <submittedName>
        <fullName evidence="2">Uncharacterized protein</fullName>
    </submittedName>
</protein>
<dbReference type="EMBL" id="JAODUO010006921">
    <property type="protein sequence ID" value="KAK2138926.1"/>
    <property type="molecule type" value="Genomic_DNA"/>
</dbReference>
<dbReference type="AlphaFoldDB" id="A0AAD9MPH5"/>
<proteinExistence type="predicted"/>
<comment type="caution">
    <text evidence="2">The sequence shown here is derived from an EMBL/GenBank/DDBJ whole genome shotgun (WGS) entry which is preliminary data.</text>
</comment>
<gene>
    <name evidence="2" type="ORF">NP493_6926g00000</name>
</gene>
<name>A0AAD9MPH5_RIDPI</name>
<accession>A0AAD9MPH5</accession>
<organism evidence="2 3">
    <name type="scientific">Ridgeia piscesae</name>
    <name type="common">Tubeworm</name>
    <dbReference type="NCBI Taxonomy" id="27915"/>
    <lineage>
        <taxon>Eukaryota</taxon>
        <taxon>Metazoa</taxon>
        <taxon>Spiralia</taxon>
        <taxon>Lophotrochozoa</taxon>
        <taxon>Annelida</taxon>
        <taxon>Polychaeta</taxon>
        <taxon>Sedentaria</taxon>
        <taxon>Canalipalpata</taxon>
        <taxon>Sabellida</taxon>
        <taxon>Siboglinidae</taxon>
        <taxon>Ridgeia</taxon>
    </lineage>
</organism>
<feature type="region of interest" description="Disordered" evidence="1">
    <location>
        <begin position="80"/>
        <end position="105"/>
    </location>
</feature>